<comment type="caution">
    <text evidence="2">The sequence shown here is derived from an EMBL/GenBank/DDBJ whole genome shotgun (WGS) entry which is preliminary data.</text>
</comment>
<name>A0A836I1Q5_9TRYP</name>
<dbReference type="EMBL" id="JAFHLR010000008">
    <property type="protein sequence ID" value="KAG5486448.1"/>
    <property type="molecule type" value="Genomic_DNA"/>
</dbReference>
<dbReference type="GeneID" id="92363205"/>
<dbReference type="RefSeq" id="XP_067065514.1">
    <property type="nucleotide sequence ID" value="XM_067209271.1"/>
</dbReference>
<sequence length="929" mass="101764">MSGSSKLRWAHYEGVYQPALHIPPEEITETELPVGYSAVYLLGLDSTVMVPDSDLSPYDPHDTAKASHPAAALGVATAKQILDGFQASEDDGAAGSRHAQQWQHDDEAEGPSCAFLLEDEDKDDDDLHGRRSGSRRRHEEKKQRKKAAKEAKKAAKATVKREREEITSAPTVRHRGNSDDSDSEDAENHYRDGDDDDSNDDVRRAMAIESRHKPERGRGATRGDDAGSRSGKKLKKERDDGAWTALEAELFSDEEAEDDDGEDGVAGGSAASGSRRRQRGLRSGSRMGQALSALNMTRMAPDIPGLSASCPHAYPYLMEIDYEYRQLAQEAANEGLLLTKEEGDVVREIDAELRSKAAERMYLQSVLEQRLRQQQQQQGDEEASRVARSEIDALSGSIEKLDAPLSVATAVRRLVSKQVAASTAAFDRYAAVRARRAVQRRTRTFQDASVIVLLEQLRATAATPREDGAEVMRKYVQQRRQHEDMKLNMRGLSKTGFYAVPKPLEKWKRGRDMMLLLNAGAEAQKVRPTSYISQAYSTMRERIRDHAEKCFERIPVAARDGASFLDPNSFTGAAFRSTSSTAAFAAPLMERHQQSRLNASNAVQRREAFFQFHCLRCDTEAPVTVETVPLNASFAAGSTLAPGVLEVADEAAGPGSRATSVGRGGEDASVHTEDGTSLSYSAHSAAPSSYPYLFDNEPRARRAHHRRSSRGSVSALSSDVEGPSVHTSRATSVASAYSEIVEDDQANEHRRRGRSSAKRGATAASMQNGTAATTTADWRTNAKRSIMEQLTLYRRGKHGKPAVLNDEQCREICRLLLDRAMRAEAERQGLSLAVQSNNIAARFTKVTEQRLKKSVDHYLERQIRQGILLSTSTNKSVGVLGASAVSVLGDGAELQPGILPTADRGAVLPHDTAAEARQRAVADTPIFED</sequence>
<evidence type="ECO:0000313" key="3">
    <source>
        <dbReference type="Proteomes" id="UP000674143"/>
    </source>
</evidence>
<organism evidence="2 3">
    <name type="scientific">Leishmania orientalis</name>
    <dbReference type="NCBI Taxonomy" id="2249476"/>
    <lineage>
        <taxon>Eukaryota</taxon>
        <taxon>Discoba</taxon>
        <taxon>Euglenozoa</taxon>
        <taxon>Kinetoplastea</taxon>
        <taxon>Metakinetoplastina</taxon>
        <taxon>Trypanosomatida</taxon>
        <taxon>Trypanosomatidae</taxon>
        <taxon>Leishmaniinae</taxon>
        <taxon>Leishmania</taxon>
    </lineage>
</organism>
<feature type="compositionally biased region" description="Polar residues" evidence="1">
    <location>
        <begin position="766"/>
        <end position="777"/>
    </location>
</feature>
<feature type="compositionally biased region" description="Basic and acidic residues" evidence="1">
    <location>
        <begin position="664"/>
        <end position="674"/>
    </location>
</feature>
<feature type="region of interest" description="Disordered" evidence="1">
    <location>
        <begin position="699"/>
        <end position="777"/>
    </location>
</feature>
<proteinExistence type="predicted"/>
<feature type="region of interest" description="Disordered" evidence="1">
    <location>
        <begin position="651"/>
        <end position="683"/>
    </location>
</feature>
<protein>
    <submittedName>
        <fullName evidence="2">Uncharacterized protein</fullName>
    </submittedName>
</protein>
<evidence type="ECO:0000256" key="1">
    <source>
        <dbReference type="SAM" id="MobiDB-lite"/>
    </source>
</evidence>
<dbReference type="AlphaFoldDB" id="A0A836I1Q5"/>
<feature type="compositionally biased region" description="Basic and acidic residues" evidence="1">
    <location>
        <begin position="148"/>
        <end position="166"/>
    </location>
</feature>
<feature type="compositionally biased region" description="Basic and acidic residues" evidence="1">
    <location>
        <begin position="200"/>
        <end position="227"/>
    </location>
</feature>
<dbReference type="KEGG" id="loi:92363205"/>
<feature type="compositionally biased region" description="Basic residues" evidence="1">
    <location>
        <begin position="130"/>
        <end position="147"/>
    </location>
</feature>
<evidence type="ECO:0000313" key="2">
    <source>
        <dbReference type="EMBL" id="KAG5486448.1"/>
    </source>
</evidence>
<accession>A0A836I1Q5</accession>
<reference evidence="2 3" key="1">
    <citation type="submission" date="2021-02" db="EMBL/GenBank/DDBJ databases">
        <title>Leishmania (Mundinia) orientalis Genome sequencing and assembly.</title>
        <authorList>
            <person name="Almutairi H."/>
            <person name="Gatherer D."/>
        </authorList>
    </citation>
    <scope>NUCLEOTIDE SEQUENCE [LARGE SCALE GENOMIC DNA]</scope>
    <source>
        <strain evidence="2">LSCM4</strain>
    </source>
</reference>
<feature type="compositionally biased region" description="Acidic residues" evidence="1">
    <location>
        <begin position="117"/>
        <end position="126"/>
    </location>
</feature>
<feature type="compositionally biased region" description="Acidic residues" evidence="1">
    <location>
        <begin position="250"/>
        <end position="263"/>
    </location>
</feature>
<keyword evidence="3" id="KW-1185">Reference proteome</keyword>
<dbReference type="Proteomes" id="UP000674143">
    <property type="component" value="Chromosome 8"/>
</dbReference>
<gene>
    <name evidence="2" type="ORF">LSCM4_07379</name>
</gene>
<dbReference type="SMR" id="A0A836I1Q5"/>
<feature type="compositionally biased region" description="Polar residues" evidence="1">
    <location>
        <begin position="725"/>
        <end position="735"/>
    </location>
</feature>
<feature type="region of interest" description="Disordered" evidence="1">
    <location>
        <begin position="88"/>
        <end position="286"/>
    </location>
</feature>